<dbReference type="Proteomes" id="UP000009138">
    <property type="component" value="Unassembled WGS sequence"/>
</dbReference>
<gene>
    <name evidence="1" type="ORF">RO3G_10217</name>
</gene>
<protein>
    <recommendedName>
        <fullName evidence="3">Transposase domain-containing protein</fullName>
    </recommendedName>
</protein>
<sequence length="835" mass="95259">MQQSAAIHETESEHTTFEDHMNVDGEEELSHEDQLKHLLVLYVVLFQAKHLSVQAGEELLAFLSFFVRALGHGMEIPTKISTARAMVNYSSASSGVSRFLVCSLCRSVYTMGSLHARQCSYVRFANNPHRQEQPCGNPLYVGSTVKPALEYPYNSTLETLKKFFARPAFEFQIEQWRSRSVEEDVLYDIYDGRVWGQLADSNAQPFVNKERSLMVSLNVDWFQPSDGMHYSCGGVYLTINNLPRSSRMKTSNIILVGMIPGPGEPTDDQIQNFLRPMVDELIVLYDGAVIPTYQCPNGVLVRVALMSVNCDIPAARKVAGFMGQSAHKACNKCSTVFPRISTGANSSKPDFSNFDDEHWVMRDSTQQRREAYDWLNATHITQQKALQTSTGSKWSELHRLCYFDVVRLTTVDPMHNLFLGTPKRMIEVWESRGLLTVNDFKAMADESNSILIPSQYCKIPRSKVESSFSNMKSDEWRTWCVVLSPFLLKQKLTREHFDVWMQYVEAVKLVTGPLITVEDIEMAHSLFKNFGKSCVQLYGNSMTTPNMHMHMHLKECFLDFGPSYAFWLYGFERLNGNIKNININFKTGFETTYAIMFTQNVHTQDLIHSLHSFINTNNEDMLLLVKSIEEIGEVTSDESGLTPFDYSRFIDGPSLFNSTITGSEPLPPSSFPLKFNKKTELICHEHCDALKNYYMNTYAPMITNTYIDTTIHSFKKITLLGQLYQPASANSLSSSPSSFIQAIVDNQLRIGQISYFFTHSFGNNTHYFAFVNWYSHASQHFPSFDGTGIQVWKNQYEPVSRQNILPIHRIYNPVAVKPYIDNHILTLSLPRKIYM</sequence>
<reference evidence="1 2" key="1">
    <citation type="journal article" date="2009" name="PLoS Genet.">
        <title>Genomic analysis of the basal lineage fungus Rhizopus oryzae reveals a whole-genome duplication.</title>
        <authorList>
            <person name="Ma L.-J."/>
            <person name="Ibrahim A.S."/>
            <person name="Skory C."/>
            <person name="Grabherr M.G."/>
            <person name="Burger G."/>
            <person name="Butler M."/>
            <person name="Elias M."/>
            <person name="Idnurm A."/>
            <person name="Lang B.F."/>
            <person name="Sone T."/>
            <person name="Abe A."/>
            <person name="Calvo S.E."/>
            <person name="Corrochano L.M."/>
            <person name="Engels R."/>
            <person name="Fu J."/>
            <person name="Hansberg W."/>
            <person name="Kim J.-M."/>
            <person name="Kodira C.D."/>
            <person name="Koehrsen M.J."/>
            <person name="Liu B."/>
            <person name="Miranda-Saavedra D."/>
            <person name="O'Leary S."/>
            <person name="Ortiz-Castellanos L."/>
            <person name="Poulter R."/>
            <person name="Rodriguez-Romero J."/>
            <person name="Ruiz-Herrera J."/>
            <person name="Shen Y.-Q."/>
            <person name="Zeng Q."/>
            <person name="Galagan J."/>
            <person name="Birren B.W."/>
            <person name="Cuomo C.A."/>
            <person name="Wickes B.L."/>
        </authorList>
    </citation>
    <scope>NUCLEOTIDE SEQUENCE [LARGE SCALE GENOMIC DNA]</scope>
    <source>
        <strain evidence="2">RA 99-880 / ATCC MYA-4621 / FGSC 9543 / NRRL 43880</strain>
    </source>
</reference>
<dbReference type="InParanoid" id="I1CAM7"/>
<dbReference type="AlphaFoldDB" id="I1CAM7"/>
<organism evidence="1 2">
    <name type="scientific">Rhizopus delemar (strain RA 99-880 / ATCC MYA-4621 / FGSC 9543 / NRRL 43880)</name>
    <name type="common">Mucormycosis agent</name>
    <name type="synonym">Rhizopus arrhizus var. delemar</name>
    <dbReference type="NCBI Taxonomy" id="246409"/>
    <lineage>
        <taxon>Eukaryota</taxon>
        <taxon>Fungi</taxon>
        <taxon>Fungi incertae sedis</taxon>
        <taxon>Mucoromycota</taxon>
        <taxon>Mucoromycotina</taxon>
        <taxon>Mucoromycetes</taxon>
        <taxon>Mucorales</taxon>
        <taxon>Mucorineae</taxon>
        <taxon>Rhizopodaceae</taxon>
        <taxon>Rhizopus</taxon>
    </lineage>
</organism>
<dbReference type="InterPro" id="IPR004242">
    <property type="entry name" value="Transposase_21"/>
</dbReference>
<proteinExistence type="predicted"/>
<dbReference type="EMBL" id="CH476738">
    <property type="protein sequence ID" value="EIE85507.1"/>
    <property type="molecule type" value="Genomic_DNA"/>
</dbReference>
<evidence type="ECO:0000313" key="1">
    <source>
        <dbReference type="EMBL" id="EIE85507.1"/>
    </source>
</evidence>
<accession>I1CAM7</accession>
<dbReference type="Pfam" id="PF02992">
    <property type="entry name" value="Transposase_21"/>
    <property type="match status" value="1"/>
</dbReference>
<dbReference type="PANTHER" id="PTHR46579:SF2">
    <property type="entry name" value="C2H2-TYPE DOMAIN-CONTAINING PROTEIN"/>
    <property type="match status" value="1"/>
</dbReference>
<name>I1CAM7_RHIO9</name>
<dbReference type="PANTHER" id="PTHR46579">
    <property type="entry name" value="F5/8 TYPE C DOMAIN-CONTAINING PROTEIN-RELATED"/>
    <property type="match status" value="1"/>
</dbReference>
<dbReference type="eggNOG" id="ENOG502S0SA">
    <property type="taxonomic scope" value="Eukaryota"/>
</dbReference>
<evidence type="ECO:0000313" key="2">
    <source>
        <dbReference type="Proteomes" id="UP000009138"/>
    </source>
</evidence>
<dbReference type="OMA" id="HERWESK"/>
<dbReference type="RefSeq" id="XP_067520903.1">
    <property type="nucleotide sequence ID" value="XM_067664802.1"/>
</dbReference>
<evidence type="ECO:0008006" key="3">
    <source>
        <dbReference type="Google" id="ProtNLM"/>
    </source>
</evidence>
<dbReference type="GeneID" id="93617183"/>
<keyword evidence="2" id="KW-1185">Reference proteome</keyword>
<dbReference type="VEuPathDB" id="FungiDB:RO3G_10217"/>